<keyword evidence="2" id="KW-0732">Signal</keyword>
<evidence type="ECO:0000259" key="3">
    <source>
        <dbReference type="Pfam" id="PF21294"/>
    </source>
</evidence>
<dbReference type="OrthoDB" id="10069995at2759"/>
<keyword evidence="5" id="KW-1185">Reference proteome</keyword>
<evidence type="ECO:0000313" key="5">
    <source>
        <dbReference type="Proteomes" id="UP000054477"/>
    </source>
</evidence>
<dbReference type="Pfam" id="PF21294">
    <property type="entry name" value="Polysacc_lyase_14"/>
    <property type="match status" value="2"/>
</dbReference>
<dbReference type="GO" id="GO:0016829">
    <property type="term" value="F:lyase activity"/>
    <property type="evidence" value="ECO:0007669"/>
    <property type="project" value="UniProtKB-KW"/>
</dbReference>
<evidence type="ECO:0000256" key="1">
    <source>
        <dbReference type="SAM" id="MobiDB-lite"/>
    </source>
</evidence>
<proteinExistence type="predicted"/>
<evidence type="ECO:0000313" key="4">
    <source>
        <dbReference type="EMBL" id="KIJ95125.1"/>
    </source>
</evidence>
<feature type="domain" description="Polysaccharide lyase 14" evidence="3">
    <location>
        <begin position="164"/>
        <end position="337"/>
    </location>
</feature>
<feature type="chain" id="PRO_5002205454" evidence="2">
    <location>
        <begin position="21"/>
        <end position="445"/>
    </location>
</feature>
<dbReference type="PANTHER" id="PTHR40124:SF1">
    <property type="entry name" value="DISAGGREGATASE RELATED REPEAT PROTEIN"/>
    <property type="match status" value="1"/>
</dbReference>
<dbReference type="AlphaFoldDB" id="A0A0C9WTA1"/>
<protein>
    <submittedName>
        <fullName evidence="4">Polysaccharide lyase family 14 protein</fullName>
    </submittedName>
</protein>
<dbReference type="HOGENOM" id="CLU_624143_0_0_1"/>
<sequence length="445" mass="47359">MALMVIFPLLTFAEILSTLAAPASAPSTLSSPYNDPLLVAAVDSLLISPASHSPAFILPLSSQSEEPTETVTITISAPPTTVTDTITLSTPTSTPSPPADPGFDPEPEDTQWSAPPSMPDLTPFKISSFPGSKTNLQILTGIPAQASALPSPQSLTLNDILEWDNSTSVIQAFYPANSINPAQDPQGGAQFYASPLPVSRARNVSLSYNVFFPVDFAWALAGKLPGIYGGHTACSGGDEALDCFSTRLMWREGGLGELYLYAPKDKQTPALCADSQSTCDSAYGLSIGRGSFTWAAGGWTSVTQTVYLNTPGQQDGQFTLDVNGERVIERNDVFYRDVPLGGDPATGDGDGYLDPALSGLWEVHEGVLGDAVHTDQHEWSLKDTLQTGPTKTGTPLQQALEVEPIGFIGIFFSTFFGGHEAKYATPTDQYVWFNGFTMSNNDVLA</sequence>
<dbReference type="Gene3D" id="2.60.120.200">
    <property type="match status" value="1"/>
</dbReference>
<dbReference type="Proteomes" id="UP000054477">
    <property type="component" value="Unassembled WGS sequence"/>
</dbReference>
<name>A0A0C9WTA1_9AGAR</name>
<evidence type="ECO:0000256" key="2">
    <source>
        <dbReference type="SAM" id="SignalP"/>
    </source>
</evidence>
<feature type="domain" description="Polysaccharide lyase 14" evidence="3">
    <location>
        <begin position="404"/>
        <end position="436"/>
    </location>
</feature>
<dbReference type="STRING" id="1095629.A0A0C9WTA1"/>
<gene>
    <name evidence="4" type="ORF">K443DRAFT_683230</name>
</gene>
<keyword evidence="4" id="KW-0456">Lyase</keyword>
<feature type="region of interest" description="Disordered" evidence="1">
    <location>
        <begin position="82"/>
        <end position="115"/>
    </location>
</feature>
<dbReference type="PANTHER" id="PTHR40124">
    <property type="match status" value="1"/>
</dbReference>
<organism evidence="4 5">
    <name type="scientific">Laccaria amethystina LaAM-08-1</name>
    <dbReference type="NCBI Taxonomy" id="1095629"/>
    <lineage>
        <taxon>Eukaryota</taxon>
        <taxon>Fungi</taxon>
        <taxon>Dikarya</taxon>
        <taxon>Basidiomycota</taxon>
        <taxon>Agaricomycotina</taxon>
        <taxon>Agaricomycetes</taxon>
        <taxon>Agaricomycetidae</taxon>
        <taxon>Agaricales</taxon>
        <taxon>Agaricineae</taxon>
        <taxon>Hydnangiaceae</taxon>
        <taxon>Laccaria</taxon>
    </lineage>
</organism>
<dbReference type="InterPro" id="IPR048958">
    <property type="entry name" value="Polysacc_lyase_14"/>
</dbReference>
<accession>A0A0C9WTA1</accession>
<reference evidence="4 5" key="1">
    <citation type="submission" date="2014-04" db="EMBL/GenBank/DDBJ databases">
        <authorList>
            <consortium name="DOE Joint Genome Institute"/>
            <person name="Kuo A."/>
            <person name="Kohler A."/>
            <person name="Nagy L.G."/>
            <person name="Floudas D."/>
            <person name="Copeland A."/>
            <person name="Barry K.W."/>
            <person name="Cichocki N."/>
            <person name="Veneault-Fourrey C."/>
            <person name="LaButti K."/>
            <person name="Lindquist E.A."/>
            <person name="Lipzen A."/>
            <person name="Lundell T."/>
            <person name="Morin E."/>
            <person name="Murat C."/>
            <person name="Sun H."/>
            <person name="Tunlid A."/>
            <person name="Henrissat B."/>
            <person name="Grigoriev I.V."/>
            <person name="Hibbett D.S."/>
            <person name="Martin F."/>
            <person name="Nordberg H.P."/>
            <person name="Cantor M.N."/>
            <person name="Hua S.X."/>
        </authorList>
    </citation>
    <scope>NUCLEOTIDE SEQUENCE [LARGE SCALE GENOMIC DNA]</scope>
    <source>
        <strain evidence="4 5">LaAM-08-1</strain>
    </source>
</reference>
<dbReference type="EMBL" id="KN838766">
    <property type="protein sequence ID" value="KIJ95125.1"/>
    <property type="molecule type" value="Genomic_DNA"/>
</dbReference>
<feature type="signal peptide" evidence="2">
    <location>
        <begin position="1"/>
        <end position="20"/>
    </location>
</feature>
<reference evidence="5" key="2">
    <citation type="submission" date="2015-01" db="EMBL/GenBank/DDBJ databases">
        <title>Evolutionary Origins and Diversification of the Mycorrhizal Mutualists.</title>
        <authorList>
            <consortium name="DOE Joint Genome Institute"/>
            <consortium name="Mycorrhizal Genomics Consortium"/>
            <person name="Kohler A."/>
            <person name="Kuo A."/>
            <person name="Nagy L.G."/>
            <person name="Floudas D."/>
            <person name="Copeland A."/>
            <person name="Barry K.W."/>
            <person name="Cichocki N."/>
            <person name="Veneault-Fourrey C."/>
            <person name="LaButti K."/>
            <person name="Lindquist E.A."/>
            <person name="Lipzen A."/>
            <person name="Lundell T."/>
            <person name="Morin E."/>
            <person name="Murat C."/>
            <person name="Riley R."/>
            <person name="Ohm R."/>
            <person name="Sun H."/>
            <person name="Tunlid A."/>
            <person name="Henrissat B."/>
            <person name="Grigoriev I.V."/>
            <person name="Hibbett D.S."/>
            <person name="Martin F."/>
        </authorList>
    </citation>
    <scope>NUCLEOTIDE SEQUENCE [LARGE SCALE GENOMIC DNA]</scope>
    <source>
        <strain evidence="5">LaAM-08-1</strain>
    </source>
</reference>
<feature type="compositionally biased region" description="Low complexity" evidence="1">
    <location>
        <begin position="82"/>
        <end position="93"/>
    </location>
</feature>